<dbReference type="InterPro" id="IPR029058">
    <property type="entry name" value="AB_hydrolase_fold"/>
</dbReference>
<comment type="caution">
    <text evidence="2">The sequence shown here is derived from an EMBL/GenBank/DDBJ whole genome shotgun (WGS) entry which is preliminary data.</text>
</comment>
<dbReference type="Pfam" id="PF00561">
    <property type="entry name" value="Abhydrolase_1"/>
    <property type="match status" value="1"/>
</dbReference>
<dbReference type="RefSeq" id="WP_145738282.1">
    <property type="nucleotide sequence ID" value="NZ_VIWX01000002.1"/>
</dbReference>
<accession>A0A561U7D7</accession>
<reference evidence="2 3" key="1">
    <citation type="submission" date="2019-06" db="EMBL/GenBank/DDBJ databases">
        <title>Sequencing the genomes of 1000 actinobacteria strains.</title>
        <authorList>
            <person name="Klenk H.-P."/>
        </authorList>
    </citation>
    <scope>NUCLEOTIDE SEQUENCE [LARGE SCALE GENOMIC DNA]</scope>
    <source>
        <strain evidence="2 3">DSM 46699</strain>
    </source>
</reference>
<protein>
    <submittedName>
        <fullName evidence="2">Pimeloyl-ACP methyl ester carboxylesterase</fullName>
    </submittedName>
</protein>
<dbReference type="GO" id="GO:0046503">
    <property type="term" value="P:glycerolipid catabolic process"/>
    <property type="evidence" value="ECO:0007669"/>
    <property type="project" value="TreeGrafter"/>
</dbReference>
<dbReference type="Proteomes" id="UP000316184">
    <property type="component" value="Unassembled WGS sequence"/>
</dbReference>
<evidence type="ECO:0000259" key="1">
    <source>
        <dbReference type="Pfam" id="PF00561"/>
    </source>
</evidence>
<dbReference type="InterPro" id="IPR050471">
    <property type="entry name" value="AB_hydrolase"/>
</dbReference>
<organism evidence="2 3">
    <name type="scientific">Saccharopolyspora dendranthemae</name>
    <dbReference type="NCBI Taxonomy" id="1181886"/>
    <lineage>
        <taxon>Bacteria</taxon>
        <taxon>Bacillati</taxon>
        <taxon>Actinomycetota</taxon>
        <taxon>Actinomycetes</taxon>
        <taxon>Pseudonocardiales</taxon>
        <taxon>Pseudonocardiaceae</taxon>
        <taxon>Saccharopolyspora</taxon>
    </lineage>
</organism>
<keyword evidence="3" id="KW-1185">Reference proteome</keyword>
<feature type="domain" description="AB hydrolase-1" evidence="1">
    <location>
        <begin position="27"/>
        <end position="276"/>
    </location>
</feature>
<dbReference type="InterPro" id="IPR000073">
    <property type="entry name" value="AB_hydrolase_1"/>
</dbReference>
<dbReference type="OrthoDB" id="8957634at2"/>
<evidence type="ECO:0000313" key="2">
    <source>
        <dbReference type="EMBL" id="TWF95278.1"/>
    </source>
</evidence>
<dbReference type="Gene3D" id="3.40.50.1820">
    <property type="entry name" value="alpha/beta hydrolase"/>
    <property type="match status" value="1"/>
</dbReference>
<evidence type="ECO:0000313" key="3">
    <source>
        <dbReference type="Proteomes" id="UP000316184"/>
    </source>
</evidence>
<dbReference type="AlphaFoldDB" id="A0A561U7D7"/>
<name>A0A561U7D7_9PSEU</name>
<dbReference type="GO" id="GO:0004806">
    <property type="term" value="F:triacylglycerol lipase activity"/>
    <property type="evidence" value="ECO:0007669"/>
    <property type="project" value="TreeGrafter"/>
</dbReference>
<dbReference type="PANTHER" id="PTHR43433">
    <property type="entry name" value="HYDROLASE, ALPHA/BETA FOLD FAMILY PROTEIN"/>
    <property type="match status" value="1"/>
</dbReference>
<dbReference type="EMBL" id="VIWX01000002">
    <property type="protein sequence ID" value="TWF95278.1"/>
    <property type="molecule type" value="Genomic_DNA"/>
</dbReference>
<sequence length="302" mass="32549">MSEDRFVDLPAGPRICYRLDGPADGTPLVLIAGLGLDLTSWPQRLVDGFTERGFQVVRLDNRDAGCSSRIDAPPPGRLRQLFARPRPDTYDLGDMAADTVGLLDHLGLKRVELVGMSMGGMIAQTIAARHPDRTGSLTSIFSTTGGRQVGQPARSTLVRMAKGPTHTVEASVERHLWMLRHIGSASFPPDDDLERAWAAGLWERGGGARAKEGRPRQIGAIHASGDRTAELRRITAPTLVVHGSTDRMVHVSGGRATAAAIPGAHYVEIDGMGHHIAPDLIDRLVTMTSEHIRTSAEEGSTR</sequence>
<gene>
    <name evidence="2" type="ORF">FHU35_12272</name>
</gene>
<proteinExistence type="predicted"/>
<dbReference type="SUPFAM" id="SSF53474">
    <property type="entry name" value="alpha/beta-Hydrolases"/>
    <property type="match status" value="1"/>
</dbReference>
<dbReference type="PANTHER" id="PTHR43433:SF5">
    <property type="entry name" value="AB HYDROLASE-1 DOMAIN-CONTAINING PROTEIN"/>
    <property type="match status" value="1"/>
</dbReference>